<reference evidence="1 2" key="1">
    <citation type="submission" date="2019-07" db="EMBL/GenBank/DDBJ databases">
        <authorList>
            <person name="Kim J."/>
        </authorList>
    </citation>
    <scope>NUCLEOTIDE SEQUENCE [LARGE SCALE GENOMIC DNA]</scope>
    <source>
        <strain evidence="1 2">JC52</strain>
    </source>
</reference>
<organism evidence="1 2">
    <name type="scientific">Paenibacillus cremeus</name>
    <dbReference type="NCBI Taxonomy" id="2163881"/>
    <lineage>
        <taxon>Bacteria</taxon>
        <taxon>Bacillati</taxon>
        <taxon>Bacillota</taxon>
        <taxon>Bacilli</taxon>
        <taxon>Bacillales</taxon>
        <taxon>Paenibacillaceae</taxon>
        <taxon>Paenibacillus</taxon>
    </lineage>
</organism>
<dbReference type="PANTHER" id="PTHR43611">
    <property type="entry name" value="ALPHA-D-GLUCOSE 1-PHOSPHATE PHOSPHATASE"/>
    <property type="match status" value="1"/>
</dbReference>
<dbReference type="PANTHER" id="PTHR43611:SF3">
    <property type="entry name" value="FLAVIN MONONUCLEOTIDE HYDROLASE 1, CHLOROPLATIC"/>
    <property type="match status" value="1"/>
</dbReference>
<dbReference type="Pfam" id="PF00702">
    <property type="entry name" value="Hydrolase"/>
    <property type="match status" value="1"/>
</dbReference>
<dbReference type="SUPFAM" id="SSF56784">
    <property type="entry name" value="HAD-like"/>
    <property type="match status" value="1"/>
</dbReference>
<dbReference type="Proteomes" id="UP000317036">
    <property type="component" value="Unassembled WGS sequence"/>
</dbReference>
<dbReference type="InterPro" id="IPR023214">
    <property type="entry name" value="HAD_sf"/>
</dbReference>
<dbReference type="InterPro" id="IPR036412">
    <property type="entry name" value="HAD-like_sf"/>
</dbReference>
<dbReference type="GO" id="GO:0016787">
    <property type="term" value="F:hydrolase activity"/>
    <property type="evidence" value="ECO:0007669"/>
    <property type="project" value="UniProtKB-KW"/>
</dbReference>
<proteinExistence type="predicted"/>
<sequence>MSSISSKPQLVLDIGGVLLTNFSPRFWQQAAAQAELAPEALQLRYKQEVRDKLWPGSMPEADFWRWLGEQAPAMGEALARRLLQDNLKPLPALDLLAGWSQVADIHLLSNHLSAWVAPGLASVQAYLRSITLSSQVGCCKPHPGIFEAAAAQLQGNGNGVILFVDDQEKNLQQAARLGWDTLLADPQGEWTDQVISRLEGSS</sequence>
<evidence type="ECO:0000313" key="2">
    <source>
        <dbReference type="Proteomes" id="UP000317036"/>
    </source>
</evidence>
<protein>
    <submittedName>
        <fullName evidence="1">HAD-IA family hydrolase</fullName>
    </submittedName>
</protein>
<dbReference type="OrthoDB" id="2856744at2"/>
<dbReference type="InterPro" id="IPR023198">
    <property type="entry name" value="PGP-like_dom2"/>
</dbReference>
<dbReference type="EMBL" id="VNJI01000023">
    <property type="protein sequence ID" value="TVY08454.1"/>
    <property type="molecule type" value="Genomic_DNA"/>
</dbReference>
<gene>
    <name evidence="1" type="ORF">FPZ49_18645</name>
</gene>
<keyword evidence="1" id="KW-0378">Hydrolase</keyword>
<dbReference type="Gene3D" id="1.10.150.240">
    <property type="entry name" value="Putative phosphatase, domain 2"/>
    <property type="match status" value="1"/>
</dbReference>
<dbReference type="Gene3D" id="3.40.50.1000">
    <property type="entry name" value="HAD superfamily/HAD-like"/>
    <property type="match status" value="1"/>
</dbReference>
<comment type="caution">
    <text evidence="1">The sequence shown here is derived from an EMBL/GenBank/DDBJ whole genome shotgun (WGS) entry which is preliminary data.</text>
</comment>
<dbReference type="NCBIfam" id="TIGR01509">
    <property type="entry name" value="HAD-SF-IA-v3"/>
    <property type="match status" value="1"/>
</dbReference>
<dbReference type="AlphaFoldDB" id="A0A559K8K3"/>
<name>A0A559K8K3_9BACL</name>
<dbReference type="RefSeq" id="WP_144849713.1">
    <property type="nucleotide sequence ID" value="NZ_VNJI01000023.1"/>
</dbReference>
<dbReference type="InterPro" id="IPR006439">
    <property type="entry name" value="HAD-SF_hydro_IA"/>
</dbReference>
<accession>A0A559K8K3</accession>
<keyword evidence="2" id="KW-1185">Reference proteome</keyword>
<evidence type="ECO:0000313" key="1">
    <source>
        <dbReference type="EMBL" id="TVY08454.1"/>
    </source>
</evidence>